<feature type="compositionally biased region" description="Polar residues" evidence="1">
    <location>
        <begin position="178"/>
        <end position="200"/>
    </location>
</feature>
<dbReference type="InterPro" id="IPR039295">
    <property type="entry name" value="MSB2"/>
</dbReference>
<dbReference type="GO" id="GO:0006972">
    <property type="term" value="P:hyperosmotic response"/>
    <property type="evidence" value="ECO:0007669"/>
    <property type="project" value="TreeGrafter"/>
</dbReference>
<dbReference type="OrthoDB" id="3366093at2759"/>
<evidence type="ECO:0008006" key="6">
    <source>
        <dbReference type="Google" id="ProtNLM"/>
    </source>
</evidence>
<evidence type="ECO:0000256" key="1">
    <source>
        <dbReference type="SAM" id="MobiDB-lite"/>
    </source>
</evidence>
<keyword evidence="3" id="KW-0732">Signal</keyword>
<feature type="compositionally biased region" description="Low complexity" evidence="1">
    <location>
        <begin position="201"/>
        <end position="224"/>
    </location>
</feature>
<feature type="signal peptide" evidence="3">
    <location>
        <begin position="1"/>
        <end position="24"/>
    </location>
</feature>
<proteinExistence type="predicted"/>
<feature type="compositionally biased region" description="Low complexity" evidence="1">
    <location>
        <begin position="598"/>
        <end position="613"/>
    </location>
</feature>
<name>A0A9W7SIW2_9PEZI</name>
<feature type="region of interest" description="Disordered" evidence="1">
    <location>
        <begin position="644"/>
        <end position="677"/>
    </location>
</feature>
<dbReference type="GO" id="GO:0009986">
    <property type="term" value="C:cell surface"/>
    <property type="evidence" value="ECO:0007669"/>
    <property type="project" value="TreeGrafter"/>
</dbReference>
<feature type="compositionally biased region" description="Polar residues" evidence="1">
    <location>
        <begin position="480"/>
        <end position="500"/>
    </location>
</feature>
<gene>
    <name evidence="4" type="ORF">Tdes44962_MAKER05819</name>
</gene>
<accession>A0A9W7SIW2</accession>
<dbReference type="GO" id="GO:0007232">
    <property type="term" value="P:osmosensory signaling pathway via Sho1 osmosensor"/>
    <property type="evidence" value="ECO:0007669"/>
    <property type="project" value="InterPro"/>
</dbReference>
<feature type="compositionally biased region" description="Low complexity" evidence="1">
    <location>
        <begin position="23"/>
        <end position="32"/>
    </location>
</feature>
<feature type="compositionally biased region" description="Low complexity" evidence="1">
    <location>
        <begin position="265"/>
        <end position="291"/>
    </location>
</feature>
<protein>
    <recommendedName>
        <fullName evidence="6">Signaling mucin MSB2</fullName>
    </recommendedName>
</protein>
<dbReference type="EMBL" id="RIBY02002467">
    <property type="protein sequence ID" value="KAH9812178.1"/>
    <property type="molecule type" value="Genomic_DNA"/>
</dbReference>
<evidence type="ECO:0000313" key="5">
    <source>
        <dbReference type="Proteomes" id="UP001138500"/>
    </source>
</evidence>
<feature type="compositionally biased region" description="Polar residues" evidence="1">
    <location>
        <begin position="561"/>
        <end position="590"/>
    </location>
</feature>
<reference evidence="4 5" key="1">
    <citation type="journal article" date="2018" name="IMA Fungus">
        <title>IMA Genome-F 10: Nine draft genome sequences of Claviceps purpurea s.lat., including C. arundinis, C. humidiphila, and C. cf. spartinae, pseudomolecules for the pitch canker pathogen Fusarium circinatum, draft genome of Davidsoniella eucalypti, Grosmannia galeiformis, Quambalaria eucalypti, and Teratosphaeria destructans.</title>
        <authorList>
            <person name="Wingfield B.D."/>
            <person name="Liu M."/>
            <person name="Nguyen H.D."/>
            <person name="Lane F.A."/>
            <person name="Morgan S.W."/>
            <person name="De Vos L."/>
            <person name="Wilken P.M."/>
            <person name="Duong T.A."/>
            <person name="Aylward J."/>
            <person name="Coetzee M.P."/>
            <person name="Dadej K."/>
            <person name="De Beer Z.W."/>
            <person name="Findlay W."/>
            <person name="Havenga M."/>
            <person name="Kolarik M."/>
            <person name="Menzies J.G."/>
            <person name="Naidoo K."/>
            <person name="Pochopski O."/>
            <person name="Shoukouhi P."/>
            <person name="Santana Q.C."/>
            <person name="Seifert K.A."/>
            <person name="Soal N."/>
            <person name="Steenkamp E.T."/>
            <person name="Tatham C.T."/>
            <person name="van der Nest M.A."/>
            <person name="Wingfield M.J."/>
        </authorList>
    </citation>
    <scope>NUCLEOTIDE SEQUENCE [LARGE SCALE GENOMIC DNA]</scope>
    <source>
        <strain evidence="4">CMW44962</strain>
    </source>
</reference>
<feature type="region of interest" description="Disordered" evidence="1">
    <location>
        <begin position="22"/>
        <end position="618"/>
    </location>
</feature>
<feature type="region of interest" description="Disordered" evidence="1">
    <location>
        <begin position="871"/>
        <end position="951"/>
    </location>
</feature>
<feature type="chain" id="PRO_5040838392" description="Signaling mucin MSB2" evidence="3">
    <location>
        <begin position="25"/>
        <end position="951"/>
    </location>
</feature>
<dbReference type="GO" id="GO:0031505">
    <property type="term" value="P:fungal-type cell wall organization"/>
    <property type="evidence" value="ECO:0007669"/>
    <property type="project" value="TreeGrafter"/>
</dbReference>
<comment type="caution">
    <text evidence="4">The sequence shown here is derived from an EMBL/GenBank/DDBJ whole genome shotgun (WGS) entry which is preliminary data.</text>
</comment>
<feature type="compositionally biased region" description="Low complexity" evidence="1">
    <location>
        <begin position="392"/>
        <end position="411"/>
    </location>
</feature>
<feature type="compositionally biased region" description="Polar residues" evidence="1">
    <location>
        <begin position="53"/>
        <end position="80"/>
    </location>
</feature>
<dbReference type="GO" id="GO:0001402">
    <property type="term" value="P:signal transduction involved in filamentous growth"/>
    <property type="evidence" value="ECO:0007669"/>
    <property type="project" value="TreeGrafter"/>
</dbReference>
<evidence type="ECO:0000313" key="4">
    <source>
        <dbReference type="EMBL" id="KAH9812178.1"/>
    </source>
</evidence>
<keyword evidence="2" id="KW-0472">Membrane</keyword>
<dbReference type="GO" id="GO:0005886">
    <property type="term" value="C:plasma membrane"/>
    <property type="evidence" value="ECO:0007669"/>
    <property type="project" value="InterPro"/>
</dbReference>
<feature type="compositionally biased region" description="Low complexity" evidence="1">
    <location>
        <begin position="464"/>
        <end position="479"/>
    </location>
</feature>
<dbReference type="GO" id="GO:0005034">
    <property type="term" value="F:osmosensor activity"/>
    <property type="evidence" value="ECO:0007669"/>
    <property type="project" value="InterPro"/>
</dbReference>
<dbReference type="AlphaFoldDB" id="A0A9W7SIW2"/>
<evidence type="ECO:0000256" key="2">
    <source>
        <dbReference type="SAM" id="Phobius"/>
    </source>
</evidence>
<feature type="compositionally biased region" description="Polar residues" evidence="1">
    <location>
        <begin position="225"/>
        <end position="249"/>
    </location>
</feature>
<feature type="compositionally biased region" description="Polar residues" evidence="1">
    <location>
        <begin position="537"/>
        <end position="554"/>
    </location>
</feature>
<reference evidence="4 5" key="2">
    <citation type="journal article" date="2021" name="Curr. Genet.">
        <title>Genetic response to nitrogen starvation in the aggressive Eucalyptus foliar pathogen Teratosphaeria destructans.</title>
        <authorList>
            <person name="Havenga M."/>
            <person name="Wingfield B.D."/>
            <person name="Wingfield M.J."/>
            <person name="Dreyer L.L."/>
            <person name="Roets F."/>
            <person name="Aylward J."/>
        </authorList>
    </citation>
    <scope>NUCLEOTIDE SEQUENCE [LARGE SCALE GENOMIC DNA]</scope>
    <source>
        <strain evidence="4">CMW44962</strain>
    </source>
</reference>
<feature type="compositionally biased region" description="Basic residues" evidence="1">
    <location>
        <begin position="40"/>
        <end position="49"/>
    </location>
</feature>
<dbReference type="GO" id="GO:0005576">
    <property type="term" value="C:extracellular region"/>
    <property type="evidence" value="ECO:0007669"/>
    <property type="project" value="TreeGrafter"/>
</dbReference>
<dbReference type="GO" id="GO:0030427">
    <property type="term" value="C:site of polarized growth"/>
    <property type="evidence" value="ECO:0007669"/>
    <property type="project" value="TreeGrafter"/>
</dbReference>
<keyword evidence="2" id="KW-1133">Transmembrane helix</keyword>
<dbReference type="PANTHER" id="PTHR35778">
    <property type="entry name" value="SIGNALING MUCIN HKR1-RELATED"/>
    <property type="match status" value="1"/>
</dbReference>
<feature type="compositionally biased region" description="Polar residues" evidence="1">
    <location>
        <begin position="92"/>
        <end position="119"/>
    </location>
</feature>
<feature type="compositionally biased region" description="Low complexity" evidence="1">
    <location>
        <begin position="149"/>
        <end position="166"/>
    </location>
</feature>
<dbReference type="Proteomes" id="UP001138500">
    <property type="component" value="Unassembled WGS sequence"/>
</dbReference>
<keyword evidence="5" id="KW-1185">Reference proteome</keyword>
<organism evidence="4 5">
    <name type="scientific">Teratosphaeria destructans</name>
    <dbReference type="NCBI Taxonomy" id="418781"/>
    <lineage>
        <taxon>Eukaryota</taxon>
        <taxon>Fungi</taxon>
        <taxon>Dikarya</taxon>
        <taxon>Ascomycota</taxon>
        <taxon>Pezizomycotina</taxon>
        <taxon>Dothideomycetes</taxon>
        <taxon>Dothideomycetidae</taxon>
        <taxon>Mycosphaerellales</taxon>
        <taxon>Teratosphaeriaceae</taxon>
        <taxon>Teratosphaeria</taxon>
    </lineage>
</organism>
<feature type="compositionally biased region" description="Polar residues" evidence="1">
    <location>
        <begin position="340"/>
        <end position="361"/>
    </location>
</feature>
<feature type="compositionally biased region" description="Low complexity" evidence="1">
    <location>
        <begin position="515"/>
        <end position="536"/>
    </location>
</feature>
<dbReference type="PANTHER" id="PTHR35778:SF1">
    <property type="entry name" value="SIGNALING MUCIN HKR1-RELATED"/>
    <property type="match status" value="1"/>
</dbReference>
<keyword evidence="2" id="KW-0812">Transmembrane</keyword>
<evidence type="ECO:0000256" key="3">
    <source>
        <dbReference type="SAM" id="SignalP"/>
    </source>
</evidence>
<dbReference type="GO" id="GO:0030010">
    <property type="term" value="P:establishment of cell polarity"/>
    <property type="evidence" value="ECO:0007669"/>
    <property type="project" value="TreeGrafter"/>
</dbReference>
<feature type="compositionally biased region" description="Polar residues" evidence="1">
    <location>
        <begin position="295"/>
        <end position="332"/>
    </location>
</feature>
<sequence>MKGSATAWLAALAVMSVAGPYTKAEAAPAQKQAEQEQSKHKYFFPRKAKRAENNSSLVVTGPQTTNTPLQTYQQSSSAVPASSLKPAPTPSKVWSPNSYKPSNESAPLTTSSSVATTPNKVAPSSGPTAYSRPFAASKPYTPIAGTAHSTSPLSSSSSGLSSSTLSQLFDAGSRGKPQGSTTNSSRPEPSPQSTASSSTRPLKSLSELLESSSTTSGTSPKASSQQPNTTDANTYTNSPPPTDSGSSATPVLYTALSESSPGASPQQPNTTDANTNTNASPPTDSGSSSTPVLYTASSEYSPGASPQQPNTTDADMSTQDAGPTDSGSSSTPLLYAVPSTGGSPASEASPTAPKTNSSAPQTPNPSPPSGIIVGLSTVISNNAHDTPVPVNATGSGSSSSSGDTSHTDGATNSGSSGDTGAGRPVTAASNTDGISYPGPNATAVPPPTSDSTPTGTGANPYYDTTPSGSGPASTTTEPTVATSNSGTGAANTNEPSTSVPPATMPAVPITSPSEPSYTLSTSTGSGSSVAVPVPVTNASSTPAVPTSIPHSAHTTPAVGSPTRNGSAASVTQPSATRAASQPSLPTSVTYDHTRLTYAPPSSSVPVPPAANSAHGASPVSIAPTGTDTATALYVPTSLVYAPAASSPGGLHTQPGSETSGKGMPTTMPALVQPPGGMPEEPVNFTLIQVGFNYGLNWPFVVSSENTTTQIFEFLPQGIAYGLGISTTDVKMNCLLPYDTSSTQGYIKTLAQAYIPSALVTDLEQALHQPNSQLYCNPTSTVETLMSMIDPTIPLIPGTTVNQAGGGSANPYNPAGTTSASSGDGAPIGSDASNSMPVRGTSVGISVGAVCGAAVYAAAMIYLARRYRKKRQRHQRSSSVHSAGEMSQTGSGGMGAGYFMSGANGRSPVNRSSGGGSGGRHSRQSANSSNNRSVRDQGISNPIMAENSLGWN</sequence>
<feature type="region of interest" description="Disordered" evidence="1">
    <location>
        <begin position="798"/>
        <end position="832"/>
    </location>
</feature>
<feature type="transmembrane region" description="Helical" evidence="2">
    <location>
        <begin position="842"/>
        <end position="863"/>
    </location>
</feature>